<evidence type="ECO:0000313" key="3">
    <source>
        <dbReference type="Proteomes" id="UP000236161"/>
    </source>
</evidence>
<reference evidence="2 3" key="1">
    <citation type="journal article" date="2017" name="Nature">
        <title>The Apostasia genome and the evolution of orchids.</title>
        <authorList>
            <person name="Zhang G.Q."/>
            <person name="Liu K.W."/>
            <person name="Li Z."/>
            <person name="Lohaus R."/>
            <person name="Hsiao Y.Y."/>
            <person name="Niu S.C."/>
            <person name="Wang J.Y."/>
            <person name="Lin Y.C."/>
            <person name="Xu Q."/>
            <person name="Chen L.J."/>
            <person name="Yoshida K."/>
            <person name="Fujiwara S."/>
            <person name="Wang Z.W."/>
            <person name="Zhang Y.Q."/>
            <person name="Mitsuda N."/>
            <person name="Wang M."/>
            <person name="Liu G.H."/>
            <person name="Pecoraro L."/>
            <person name="Huang H.X."/>
            <person name="Xiao X.J."/>
            <person name="Lin M."/>
            <person name="Wu X.Y."/>
            <person name="Wu W.L."/>
            <person name="Chen Y.Y."/>
            <person name="Chang S.B."/>
            <person name="Sakamoto S."/>
            <person name="Ohme-Takagi M."/>
            <person name="Yagi M."/>
            <person name="Zeng S.J."/>
            <person name="Shen C.Y."/>
            <person name="Yeh C.M."/>
            <person name="Luo Y.B."/>
            <person name="Tsai W.C."/>
            <person name="Van de Peer Y."/>
            <person name="Liu Z.J."/>
        </authorList>
    </citation>
    <scope>NUCLEOTIDE SEQUENCE [LARGE SCALE GENOMIC DNA]</scope>
    <source>
        <strain evidence="3">cv. Shenzhen</strain>
        <tissue evidence="2">Stem</tissue>
    </source>
</reference>
<protein>
    <submittedName>
        <fullName evidence="2">Uncharacterized protein</fullName>
    </submittedName>
</protein>
<sequence length="247" mass="26897">MSTPFAASAHKENVHIGGGKATVRMKPEMLKPTKTVGKERKALADLKSMKEPSGGMSKEVDLKPKSAMHGNQVKRNPMERGKEGKAVPNLFPKEEPLLSGVSKGASLNNKSVLQGKLTNEEINQCYEWANDGIEEMEGYLWSVKNELNLSKNRSLSEIMASATGVPISKLESPFMSDEEGYETDGLPNLRASPSFPGQLSSVYTPEELDDPLGVAGIVLDEYPLPELELKEDYEDVDINSGIDGKSS</sequence>
<feature type="region of interest" description="Disordered" evidence="1">
    <location>
        <begin position="1"/>
        <end position="92"/>
    </location>
</feature>
<accession>A0A2I0BAI8</accession>
<dbReference type="Proteomes" id="UP000236161">
    <property type="component" value="Unassembled WGS sequence"/>
</dbReference>
<proteinExistence type="predicted"/>
<dbReference type="OrthoDB" id="1905229at2759"/>
<evidence type="ECO:0000313" key="2">
    <source>
        <dbReference type="EMBL" id="PKA64779.1"/>
    </source>
</evidence>
<gene>
    <name evidence="2" type="ORF">AXF42_Ash016810</name>
</gene>
<dbReference type="EMBL" id="KZ451900">
    <property type="protein sequence ID" value="PKA64779.1"/>
    <property type="molecule type" value="Genomic_DNA"/>
</dbReference>
<dbReference type="AlphaFoldDB" id="A0A2I0BAI8"/>
<feature type="region of interest" description="Disordered" evidence="1">
    <location>
        <begin position="175"/>
        <end position="207"/>
    </location>
</feature>
<keyword evidence="3" id="KW-1185">Reference proteome</keyword>
<organism evidence="2 3">
    <name type="scientific">Apostasia shenzhenica</name>
    <dbReference type="NCBI Taxonomy" id="1088818"/>
    <lineage>
        <taxon>Eukaryota</taxon>
        <taxon>Viridiplantae</taxon>
        <taxon>Streptophyta</taxon>
        <taxon>Embryophyta</taxon>
        <taxon>Tracheophyta</taxon>
        <taxon>Spermatophyta</taxon>
        <taxon>Magnoliopsida</taxon>
        <taxon>Liliopsida</taxon>
        <taxon>Asparagales</taxon>
        <taxon>Orchidaceae</taxon>
        <taxon>Apostasioideae</taxon>
        <taxon>Apostasia</taxon>
    </lineage>
</organism>
<evidence type="ECO:0000256" key="1">
    <source>
        <dbReference type="SAM" id="MobiDB-lite"/>
    </source>
</evidence>
<name>A0A2I0BAI8_9ASPA</name>
<feature type="compositionally biased region" description="Basic and acidic residues" evidence="1">
    <location>
        <begin position="76"/>
        <end position="85"/>
    </location>
</feature>
<feature type="compositionally biased region" description="Basic and acidic residues" evidence="1">
    <location>
        <begin position="25"/>
        <end position="50"/>
    </location>
</feature>